<sequence>MPRTPLVLLLVLSGLLAACQKHDSAAEKQQDSNASASSRGQSDRGNRIQVVTTTRSRVETVPLMIEAQGNVLALDEVDIRPQKNGMITGIHFREGQELKAGQLLFTLDARDDAANVGKAEAAVASADAGVAIARRDLARSQELFEKQYIAPSALDTSRNRLDTALANLGQAKAALEQARVSQSYTRITAPFDGRAGVINVRPGSLVTSNSTATSMVKLTRMNPIGVSFSISERDMPPLLEALRKGSVRLSARTNAQATLKGEVIFVDSNVDKASGTLLVKGRLDNRERLVWPGQFVNVSVEAGELRDVVVLPAQAVVNGPNNRFVYSVGDDQTVEPKPVEVLRIANQKAVVSGIPGGLKIVQEGTQNLRPGAKIQESGNGKREDGGRRKDGGPRGEASAPAAADKAGAAGGVEIPAGFQPRDPERWANANDDQKREIIARWRERQAAKASGAQ</sequence>
<evidence type="ECO:0000259" key="9">
    <source>
        <dbReference type="Pfam" id="PF25917"/>
    </source>
</evidence>
<feature type="compositionally biased region" description="Basic and acidic residues" evidence="6">
    <location>
        <begin position="379"/>
        <end position="393"/>
    </location>
</feature>
<evidence type="ECO:0000313" key="12">
    <source>
        <dbReference type="Proteomes" id="UP001548590"/>
    </source>
</evidence>
<evidence type="ECO:0000256" key="5">
    <source>
        <dbReference type="ARBA" id="ARBA00023136"/>
    </source>
</evidence>
<keyword evidence="4" id="KW-0997">Cell inner membrane</keyword>
<evidence type="ECO:0000256" key="1">
    <source>
        <dbReference type="ARBA" id="ARBA00004236"/>
    </source>
</evidence>
<feature type="domain" description="Multidrug resistance protein MdtA-like alpha-helical hairpin" evidence="8">
    <location>
        <begin position="118"/>
        <end position="185"/>
    </location>
</feature>
<evidence type="ECO:0000259" key="10">
    <source>
        <dbReference type="Pfam" id="PF25944"/>
    </source>
</evidence>
<dbReference type="InterPro" id="IPR058626">
    <property type="entry name" value="MdtA-like_b-barrel"/>
</dbReference>
<dbReference type="Pfam" id="PF25944">
    <property type="entry name" value="Beta-barrel_RND"/>
    <property type="match status" value="1"/>
</dbReference>
<evidence type="ECO:0000256" key="2">
    <source>
        <dbReference type="ARBA" id="ARBA00009477"/>
    </source>
</evidence>
<dbReference type="PANTHER" id="PTHR30469">
    <property type="entry name" value="MULTIDRUG RESISTANCE PROTEIN MDTA"/>
    <property type="match status" value="1"/>
</dbReference>
<dbReference type="Gene3D" id="2.40.30.170">
    <property type="match status" value="1"/>
</dbReference>
<comment type="similarity">
    <text evidence="2">Belongs to the membrane fusion protein (MFP) (TC 8.A.1) family.</text>
</comment>
<dbReference type="SUPFAM" id="SSF111369">
    <property type="entry name" value="HlyD-like secretion proteins"/>
    <property type="match status" value="1"/>
</dbReference>
<comment type="subcellular location">
    <subcellularLocation>
        <location evidence="1">Cell membrane</location>
    </subcellularLocation>
</comment>
<organism evidence="11 12">
    <name type="scientific">Uliginosibacterium paludis</name>
    <dbReference type="NCBI Taxonomy" id="1615952"/>
    <lineage>
        <taxon>Bacteria</taxon>
        <taxon>Pseudomonadati</taxon>
        <taxon>Pseudomonadota</taxon>
        <taxon>Betaproteobacteria</taxon>
        <taxon>Rhodocyclales</taxon>
        <taxon>Zoogloeaceae</taxon>
        <taxon>Uliginosibacterium</taxon>
    </lineage>
</organism>
<dbReference type="Gene3D" id="2.40.50.100">
    <property type="match status" value="1"/>
</dbReference>
<evidence type="ECO:0000256" key="3">
    <source>
        <dbReference type="ARBA" id="ARBA00022475"/>
    </source>
</evidence>
<comment type="caution">
    <text evidence="11">The sequence shown here is derived from an EMBL/GenBank/DDBJ whole genome shotgun (WGS) entry which is preliminary data.</text>
</comment>
<dbReference type="InterPro" id="IPR058625">
    <property type="entry name" value="MdtA-like_BSH"/>
</dbReference>
<proteinExistence type="inferred from homology"/>
<dbReference type="Gene3D" id="1.10.287.470">
    <property type="entry name" value="Helix hairpin bin"/>
    <property type="match status" value="1"/>
</dbReference>
<dbReference type="Pfam" id="PF25876">
    <property type="entry name" value="HH_MFP_RND"/>
    <property type="match status" value="1"/>
</dbReference>
<reference evidence="11 12" key="1">
    <citation type="submission" date="2024-07" db="EMBL/GenBank/DDBJ databases">
        <title>Uliginosibacterium paludis KCTC:42655.</title>
        <authorList>
            <person name="Kim M.K."/>
        </authorList>
    </citation>
    <scope>NUCLEOTIDE SEQUENCE [LARGE SCALE GENOMIC DNA]</scope>
    <source>
        <strain evidence="11 12">KCTC 42655</strain>
    </source>
</reference>
<keyword evidence="12" id="KW-1185">Reference proteome</keyword>
<accession>A0ABV2CMZ2</accession>
<gene>
    <name evidence="11" type="ORF">ABVT11_05420</name>
</gene>
<name>A0ABV2CMZ2_9RHOO</name>
<feature type="signal peptide" evidence="7">
    <location>
        <begin position="1"/>
        <end position="17"/>
    </location>
</feature>
<keyword evidence="3" id="KW-1003">Cell membrane</keyword>
<feature type="domain" description="Multidrug resistance protein MdtA-like beta-barrel" evidence="10">
    <location>
        <begin position="223"/>
        <end position="303"/>
    </location>
</feature>
<dbReference type="Gene3D" id="2.40.420.20">
    <property type="match status" value="1"/>
</dbReference>
<feature type="region of interest" description="Disordered" evidence="6">
    <location>
        <begin position="25"/>
        <end position="51"/>
    </location>
</feature>
<feature type="compositionally biased region" description="Polar residues" evidence="6">
    <location>
        <begin position="31"/>
        <end position="40"/>
    </location>
</feature>
<dbReference type="NCBIfam" id="TIGR01730">
    <property type="entry name" value="RND_mfp"/>
    <property type="match status" value="1"/>
</dbReference>
<feature type="domain" description="Multidrug resistance protein MdtA-like barrel-sandwich hybrid" evidence="9">
    <location>
        <begin position="76"/>
        <end position="216"/>
    </location>
</feature>
<feature type="compositionally biased region" description="Basic and acidic residues" evidence="6">
    <location>
        <begin position="421"/>
        <end position="436"/>
    </location>
</feature>
<dbReference type="Pfam" id="PF25917">
    <property type="entry name" value="BSH_RND"/>
    <property type="match status" value="1"/>
</dbReference>
<dbReference type="InterPro" id="IPR058624">
    <property type="entry name" value="MdtA-like_HH"/>
</dbReference>
<dbReference type="EMBL" id="JBEWLZ010000002">
    <property type="protein sequence ID" value="MET1489255.1"/>
    <property type="molecule type" value="Genomic_DNA"/>
</dbReference>
<evidence type="ECO:0000313" key="11">
    <source>
        <dbReference type="EMBL" id="MET1489255.1"/>
    </source>
</evidence>
<dbReference type="Proteomes" id="UP001548590">
    <property type="component" value="Unassembled WGS sequence"/>
</dbReference>
<keyword evidence="5" id="KW-0472">Membrane</keyword>
<evidence type="ECO:0000256" key="4">
    <source>
        <dbReference type="ARBA" id="ARBA00022519"/>
    </source>
</evidence>
<dbReference type="PANTHER" id="PTHR30469:SF36">
    <property type="entry name" value="BLL3903 PROTEIN"/>
    <property type="match status" value="1"/>
</dbReference>
<evidence type="ECO:0000256" key="6">
    <source>
        <dbReference type="SAM" id="MobiDB-lite"/>
    </source>
</evidence>
<feature type="compositionally biased region" description="Low complexity" evidence="6">
    <location>
        <begin position="395"/>
        <end position="407"/>
    </location>
</feature>
<feature type="region of interest" description="Disordered" evidence="6">
    <location>
        <begin position="366"/>
        <end position="436"/>
    </location>
</feature>
<dbReference type="RefSeq" id="WP_345924477.1">
    <property type="nucleotide sequence ID" value="NZ_JBDIVF010000001.1"/>
</dbReference>
<evidence type="ECO:0000259" key="8">
    <source>
        <dbReference type="Pfam" id="PF25876"/>
    </source>
</evidence>
<evidence type="ECO:0000256" key="7">
    <source>
        <dbReference type="SAM" id="SignalP"/>
    </source>
</evidence>
<keyword evidence="7" id="KW-0732">Signal</keyword>
<dbReference type="InterPro" id="IPR006143">
    <property type="entry name" value="RND_pump_MFP"/>
</dbReference>
<dbReference type="PROSITE" id="PS51257">
    <property type="entry name" value="PROKAR_LIPOPROTEIN"/>
    <property type="match status" value="1"/>
</dbReference>
<feature type="chain" id="PRO_5045729047" evidence="7">
    <location>
        <begin position="18"/>
        <end position="453"/>
    </location>
</feature>
<protein>
    <submittedName>
        <fullName evidence="11">Efflux RND transporter periplasmic adaptor subunit</fullName>
    </submittedName>
</protein>